<reference evidence="4 5" key="1">
    <citation type="journal article" date="2021" name="Nat. Plants">
        <title>The Taxus genome provides insights into paclitaxel biosynthesis.</title>
        <authorList>
            <person name="Xiong X."/>
            <person name="Gou J."/>
            <person name="Liao Q."/>
            <person name="Li Y."/>
            <person name="Zhou Q."/>
            <person name="Bi G."/>
            <person name="Li C."/>
            <person name="Du R."/>
            <person name="Wang X."/>
            <person name="Sun T."/>
            <person name="Guo L."/>
            <person name="Liang H."/>
            <person name="Lu P."/>
            <person name="Wu Y."/>
            <person name="Zhang Z."/>
            <person name="Ro D.K."/>
            <person name="Shang Y."/>
            <person name="Huang S."/>
            <person name="Yan J."/>
        </authorList>
    </citation>
    <scope>NUCLEOTIDE SEQUENCE [LARGE SCALE GENOMIC DNA]</scope>
    <source>
        <strain evidence="4">Ta-2019</strain>
    </source>
</reference>
<dbReference type="EMBL" id="JAHRHJ020000005">
    <property type="protein sequence ID" value="KAH9316270.1"/>
    <property type="molecule type" value="Genomic_DNA"/>
</dbReference>
<evidence type="ECO:0008006" key="6">
    <source>
        <dbReference type="Google" id="ProtNLM"/>
    </source>
</evidence>
<protein>
    <recommendedName>
        <fullName evidence="6">Protein SMG9-like</fullName>
    </recommendedName>
</protein>
<proteinExistence type="inferred from homology"/>
<comment type="similarity">
    <text evidence="1">Belongs to the SMG9 family.</text>
</comment>
<feature type="compositionally biased region" description="Basic and acidic residues" evidence="3">
    <location>
        <begin position="41"/>
        <end position="55"/>
    </location>
</feature>
<dbReference type="PANTHER" id="PTHR14270:SF0">
    <property type="entry name" value="NONSENSE-MEDIATED MRNA DECAY FACTOR SMG9"/>
    <property type="match status" value="1"/>
</dbReference>
<dbReference type="SUPFAM" id="SSF52540">
    <property type="entry name" value="P-loop containing nucleoside triphosphate hydrolases"/>
    <property type="match status" value="1"/>
</dbReference>
<name>A0AA38G723_TAXCH</name>
<accession>A0AA38G723</accession>
<gene>
    <name evidence="4" type="ORF">KI387_024897</name>
</gene>
<feature type="compositionally biased region" description="Polar residues" evidence="3">
    <location>
        <begin position="344"/>
        <end position="354"/>
    </location>
</feature>
<feature type="region of interest" description="Disordered" evidence="3">
    <location>
        <begin position="331"/>
        <end position="355"/>
    </location>
</feature>
<sequence length="450" mass="49096">MAAESGSASGGGATSSSAAPKIILAKPSVPRVESGGIKILEAPDKDRDRENDTNPRSRLPHGSLNLLSDSWDFHPDRLFNLVTDNTDFTVIGVLGPPGAGKSTILNELYGFDRSTPGVLPPFAVQSEENRAMARHCSVGIELRTSFERFILLDTQPVLSASVLAEMMRPDGSSAVSVLNGESLSAELAHELMGIQLGVFLASVCHVILLVTEGLHDISLWRLMLTVDMLKQGIPDPSLLNSAGVGAYSQGSSAASDKEERDSLQDDSTEFLADPVFIHTKLREQGCSWYNVACLGKALSLYFNSSSFRRNGAVQYCPSRLRYDDQLDVLLGGPSRSQKDENDLEGNSMSNSSQGRYIEIPTDGSSSGGVNFFVLPLKVSDDSGKVHHESFDSMLRQLRDQVLSMPRHSFAKPISERDWLRNAARIWDMVKRSPVIADYSKTLQSSGLYRR</sequence>
<evidence type="ECO:0000313" key="4">
    <source>
        <dbReference type="EMBL" id="KAH9316270.1"/>
    </source>
</evidence>
<dbReference type="InterPro" id="IPR039177">
    <property type="entry name" value="SMG9"/>
</dbReference>
<dbReference type="GO" id="GO:0000184">
    <property type="term" value="P:nuclear-transcribed mRNA catabolic process, nonsense-mediated decay"/>
    <property type="evidence" value="ECO:0007669"/>
    <property type="project" value="UniProtKB-KW"/>
</dbReference>
<comment type="caution">
    <text evidence="4">The sequence shown here is derived from an EMBL/GenBank/DDBJ whole genome shotgun (WGS) entry which is preliminary data.</text>
</comment>
<dbReference type="InterPro" id="IPR027417">
    <property type="entry name" value="P-loop_NTPase"/>
</dbReference>
<dbReference type="PANTHER" id="PTHR14270">
    <property type="entry name" value="NONSENSE-MEDIATED MRNA DECAY FACTOR SMG9"/>
    <property type="match status" value="1"/>
</dbReference>
<organism evidence="4 5">
    <name type="scientific">Taxus chinensis</name>
    <name type="common">Chinese yew</name>
    <name type="synonym">Taxus wallichiana var. chinensis</name>
    <dbReference type="NCBI Taxonomy" id="29808"/>
    <lineage>
        <taxon>Eukaryota</taxon>
        <taxon>Viridiplantae</taxon>
        <taxon>Streptophyta</taxon>
        <taxon>Embryophyta</taxon>
        <taxon>Tracheophyta</taxon>
        <taxon>Spermatophyta</taxon>
        <taxon>Pinopsida</taxon>
        <taxon>Pinidae</taxon>
        <taxon>Conifers II</taxon>
        <taxon>Cupressales</taxon>
        <taxon>Taxaceae</taxon>
        <taxon>Taxus</taxon>
    </lineage>
</organism>
<keyword evidence="5" id="KW-1185">Reference proteome</keyword>
<dbReference type="Proteomes" id="UP000824469">
    <property type="component" value="Unassembled WGS sequence"/>
</dbReference>
<evidence type="ECO:0000256" key="3">
    <source>
        <dbReference type="SAM" id="MobiDB-lite"/>
    </source>
</evidence>
<evidence type="ECO:0000256" key="2">
    <source>
        <dbReference type="ARBA" id="ARBA00023161"/>
    </source>
</evidence>
<feature type="region of interest" description="Disordered" evidence="3">
    <location>
        <begin position="34"/>
        <end position="61"/>
    </location>
</feature>
<evidence type="ECO:0000256" key="1">
    <source>
        <dbReference type="ARBA" id="ARBA00007712"/>
    </source>
</evidence>
<dbReference type="OMA" id="SEYYPHL"/>
<keyword evidence="2" id="KW-0866">Nonsense-mediated mRNA decay</keyword>
<feature type="region of interest" description="Disordered" evidence="3">
    <location>
        <begin position="1"/>
        <end position="20"/>
    </location>
</feature>
<dbReference type="AlphaFoldDB" id="A0AA38G723"/>
<evidence type="ECO:0000313" key="5">
    <source>
        <dbReference type="Proteomes" id="UP000824469"/>
    </source>
</evidence>